<dbReference type="Proteomes" id="UP001056120">
    <property type="component" value="Linkage Group LG10"/>
</dbReference>
<dbReference type="EMBL" id="CM042027">
    <property type="protein sequence ID" value="KAI3803558.1"/>
    <property type="molecule type" value="Genomic_DNA"/>
</dbReference>
<reference evidence="2" key="1">
    <citation type="journal article" date="2022" name="Mol. Ecol. Resour.">
        <title>The genomes of chicory, endive, great burdock and yacon provide insights into Asteraceae palaeo-polyploidization history and plant inulin production.</title>
        <authorList>
            <person name="Fan W."/>
            <person name="Wang S."/>
            <person name="Wang H."/>
            <person name="Wang A."/>
            <person name="Jiang F."/>
            <person name="Liu H."/>
            <person name="Zhao H."/>
            <person name="Xu D."/>
            <person name="Zhang Y."/>
        </authorList>
    </citation>
    <scope>NUCLEOTIDE SEQUENCE [LARGE SCALE GENOMIC DNA]</scope>
    <source>
        <strain evidence="2">cv. Yunnan</strain>
    </source>
</reference>
<comment type="caution">
    <text evidence="1">The sequence shown here is derived from an EMBL/GenBank/DDBJ whole genome shotgun (WGS) entry which is preliminary data.</text>
</comment>
<reference evidence="1 2" key="2">
    <citation type="journal article" date="2022" name="Mol. Ecol. Resour.">
        <title>The genomes of chicory, endive, great burdock and yacon provide insights into Asteraceae paleo-polyploidization history and plant inulin production.</title>
        <authorList>
            <person name="Fan W."/>
            <person name="Wang S."/>
            <person name="Wang H."/>
            <person name="Wang A."/>
            <person name="Jiang F."/>
            <person name="Liu H."/>
            <person name="Zhao H."/>
            <person name="Xu D."/>
            <person name="Zhang Y."/>
        </authorList>
    </citation>
    <scope>NUCLEOTIDE SEQUENCE [LARGE SCALE GENOMIC DNA]</scope>
    <source>
        <strain evidence="2">cv. Yunnan</strain>
        <tissue evidence="1">Leaves</tissue>
    </source>
</reference>
<keyword evidence="2" id="KW-1185">Reference proteome</keyword>
<gene>
    <name evidence="1" type="ORF">L1987_31714</name>
</gene>
<organism evidence="1 2">
    <name type="scientific">Smallanthus sonchifolius</name>
    <dbReference type="NCBI Taxonomy" id="185202"/>
    <lineage>
        <taxon>Eukaryota</taxon>
        <taxon>Viridiplantae</taxon>
        <taxon>Streptophyta</taxon>
        <taxon>Embryophyta</taxon>
        <taxon>Tracheophyta</taxon>
        <taxon>Spermatophyta</taxon>
        <taxon>Magnoliopsida</taxon>
        <taxon>eudicotyledons</taxon>
        <taxon>Gunneridae</taxon>
        <taxon>Pentapetalae</taxon>
        <taxon>asterids</taxon>
        <taxon>campanulids</taxon>
        <taxon>Asterales</taxon>
        <taxon>Asteraceae</taxon>
        <taxon>Asteroideae</taxon>
        <taxon>Heliantheae alliance</taxon>
        <taxon>Millerieae</taxon>
        <taxon>Smallanthus</taxon>
    </lineage>
</organism>
<accession>A0ACB9I5P6</accession>
<protein>
    <submittedName>
        <fullName evidence="1">Uncharacterized protein</fullName>
    </submittedName>
</protein>
<name>A0ACB9I5P6_9ASTR</name>
<proteinExistence type="predicted"/>
<sequence length="126" mass="13908">MRGPKNTATIAQKKLNPNTTKKTKVDKSTAKKDKATSKDSGAPKRPPSAFFVFMEEFRKDYKENFPDNKSVSVEKAPYVAIAEAKKADYGIAMKQHIDDLIEKEKSASTSKSSSETNDDGEQEATS</sequence>
<evidence type="ECO:0000313" key="1">
    <source>
        <dbReference type="EMBL" id="KAI3803558.1"/>
    </source>
</evidence>
<evidence type="ECO:0000313" key="2">
    <source>
        <dbReference type="Proteomes" id="UP001056120"/>
    </source>
</evidence>